<proteinExistence type="inferred from homology"/>
<comment type="similarity">
    <text evidence="5 6">Belongs to the class I-like SAM-binding methyltransferase superfamily. C5-methyltransferase family.</text>
</comment>
<evidence type="ECO:0000313" key="8">
    <source>
        <dbReference type="EMBL" id="MDW2897866.1"/>
    </source>
</evidence>
<protein>
    <recommendedName>
        <fullName evidence="7">Cytosine-specific methyltransferase</fullName>
        <ecNumber evidence="7">2.1.1.37</ecNumber>
    </recommendedName>
</protein>
<keyword evidence="4" id="KW-0680">Restriction system</keyword>
<dbReference type="NCBIfam" id="TIGR00675">
    <property type="entry name" value="dcm"/>
    <property type="match status" value="1"/>
</dbReference>
<gene>
    <name evidence="8" type="primary">dcm</name>
    <name evidence="8" type="ORF">R7V77_00860</name>
</gene>
<dbReference type="GO" id="GO:0032259">
    <property type="term" value="P:methylation"/>
    <property type="evidence" value="ECO:0007669"/>
    <property type="project" value="UniProtKB-KW"/>
</dbReference>
<comment type="catalytic activity">
    <reaction evidence="7">
        <text>a 2'-deoxycytidine in DNA + S-adenosyl-L-methionine = a 5-methyl-2'-deoxycytidine in DNA + S-adenosyl-L-homocysteine + H(+)</text>
        <dbReference type="Rhea" id="RHEA:13681"/>
        <dbReference type="Rhea" id="RHEA-COMP:11369"/>
        <dbReference type="Rhea" id="RHEA-COMP:11370"/>
        <dbReference type="ChEBI" id="CHEBI:15378"/>
        <dbReference type="ChEBI" id="CHEBI:57856"/>
        <dbReference type="ChEBI" id="CHEBI:59789"/>
        <dbReference type="ChEBI" id="CHEBI:85452"/>
        <dbReference type="ChEBI" id="CHEBI:85454"/>
        <dbReference type="EC" id="2.1.1.37"/>
    </reaction>
</comment>
<dbReference type="GO" id="GO:0003886">
    <property type="term" value="F:DNA (cytosine-5-)-methyltransferase activity"/>
    <property type="evidence" value="ECO:0007669"/>
    <property type="project" value="UniProtKB-EC"/>
</dbReference>
<dbReference type="GO" id="GO:0009307">
    <property type="term" value="P:DNA restriction-modification system"/>
    <property type="evidence" value="ECO:0007669"/>
    <property type="project" value="UniProtKB-KW"/>
</dbReference>
<name>A0AAJ2P6F1_9BACT</name>
<evidence type="ECO:0000256" key="2">
    <source>
        <dbReference type="ARBA" id="ARBA00022679"/>
    </source>
</evidence>
<dbReference type="RefSeq" id="WP_318082489.1">
    <property type="nucleotide sequence ID" value="NZ_JAWPEX010000001.1"/>
</dbReference>
<dbReference type="Pfam" id="PF00145">
    <property type="entry name" value="DNA_methylase"/>
    <property type="match status" value="1"/>
</dbReference>
<comment type="caution">
    <text evidence="8">The sequence shown here is derived from an EMBL/GenBank/DDBJ whole genome shotgun (WGS) entry which is preliminary data.</text>
</comment>
<evidence type="ECO:0000256" key="6">
    <source>
        <dbReference type="RuleBase" id="RU000416"/>
    </source>
</evidence>
<dbReference type="Proteomes" id="UP001276398">
    <property type="component" value="Unassembled WGS sequence"/>
</dbReference>
<sequence>MIRLSLSLSTNNKNNYYSWYSDIHQVNQIPKNIDIFTYSFPCQDLSTQGLQKGLNPSTRSGLLWQIKRILENNLDNLPKVLLMENVKNLASQKFRGEFNNWINFLKTLGYKSKWKILNSADFGSSQNRQRVFMVSWLTNKKFEWPSTIKHNNNLKKILDFSHLPDEENLASKIFKYQLTSPRITNSRIKKSQIINFTKFNSENYIYYPDFFGPTLTASGANSRLKFLIQENYIREINFYEAFKYMGFTARDARKIYKTNLVQPKSIIFLAGNSISIEVLKALFEKIVLLLEKE</sequence>
<keyword evidence="2 5" id="KW-0808">Transferase</keyword>
<keyword evidence="3 5" id="KW-0949">S-adenosyl-L-methionine</keyword>
<dbReference type="Gene3D" id="3.40.50.150">
    <property type="entry name" value="Vaccinia Virus protein VP39"/>
    <property type="match status" value="1"/>
</dbReference>
<accession>A0AAJ2P6F1</accession>
<dbReference type="PROSITE" id="PS00094">
    <property type="entry name" value="C5_MTASE_1"/>
    <property type="match status" value="1"/>
</dbReference>
<dbReference type="PROSITE" id="PS51679">
    <property type="entry name" value="SAM_MT_C5"/>
    <property type="match status" value="1"/>
</dbReference>
<evidence type="ECO:0000313" key="9">
    <source>
        <dbReference type="Proteomes" id="UP001276398"/>
    </source>
</evidence>
<organism evidence="8 9">
    <name type="scientific">Mesomycoplasma ovipneumoniae</name>
    <dbReference type="NCBI Taxonomy" id="29562"/>
    <lineage>
        <taxon>Bacteria</taxon>
        <taxon>Bacillati</taxon>
        <taxon>Mycoplasmatota</taxon>
        <taxon>Mycoplasmoidales</taxon>
        <taxon>Metamycoplasmataceae</taxon>
        <taxon>Mesomycoplasma</taxon>
    </lineage>
</organism>
<dbReference type="SUPFAM" id="SSF53335">
    <property type="entry name" value="S-adenosyl-L-methionine-dependent methyltransferases"/>
    <property type="match status" value="1"/>
</dbReference>
<dbReference type="EMBL" id="JAWPEX010000001">
    <property type="protein sequence ID" value="MDW2897866.1"/>
    <property type="molecule type" value="Genomic_DNA"/>
</dbReference>
<evidence type="ECO:0000256" key="7">
    <source>
        <dbReference type="RuleBase" id="RU000417"/>
    </source>
</evidence>
<evidence type="ECO:0000256" key="3">
    <source>
        <dbReference type="ARBA" id="ARBA00022691"/>
    </source>
</evidence>
<dbReference type="InterPro" id="IPR029063">
    <property type="entry name" value="SAM-dependent_MTases_sf"/>
</dbReference>
<dbReference type="InterPro" id="IPR018117">
    <property type="entry name" value="C5_DNA_meth_AS"/>
</dbReference>
<dbReference type="Gene3D" id="3.90.120.10">
    <property type="entry name" value="DNA Methylase, subunit A, domain 2"/>
    <property type="match status" value="1"/>
</dbReference>
<dbReference type="EC" id="2.1.1.37" evidence="7"/>
<reference evidence="8" key="1">
    <citation type="submission" date="2023-10" db="EMBL/GenBank/DDBJ databases">
        <title>Genome sequences of Mycoplasma ovipneumoniae isolated from goats.</title>
        <authorList>
            <person name="Spergser J."/>
        </authorList>
    </citation>
    <scope>NUCLEOTIDE SEQUENCE</scope>
    <source>
        <strain evidence="8">279</strain>
    </source>
</reference>
<evidence type="ECO:0000256" key="1">
    <source>
        <dbReference type="ARBA" id="ARBA00022603"/>
    </source>
</evidence>
<dbReference type="InterPro" id="IPR001525">
    <property type="entry name" value="C5_MeTfrase"/>
</dbReference>
<dbReference type="InterPro" id="IPR050750">
    <property type="entry name" value="C5-MTase"/>
</dbReference>
<keyword evidence="1 5" id="KW-0489">Methyltransferase</keyword>
<dbReference type="PANTHER" id="PTHR46098">
    <property type="entry name" value="TRNA (CYTOSINE(38)-C(5))-METHYLTRANSFERASE"/>
    <property type="match status" value="1"/>
</dbReference>
<evidence type="ECO:0000256" key="4">
    <source>
        <dbReference type="ARBA" id="ARBA00022747"/>
    </source>
</evidence>
<dbReference type="PRINTS" id="PR00105">
    <property type="entry name" value="C5METTRFRASE"/>
</dbReference>
<feature type="active site" evidence="5">
    <location>
        <position position="42"/>
    </location>
</feature>
<dbReference type="AlphaFoldDB" id="A0AAJ2P6F1"/>
<evidence type="ECO:0000256" key="5">
    <source>
        <dbReference type="PROSITE-ProRule" id="PRU01016"/>
    </source>
</evidence>
<dbReference type="PANTHER" id="PTHR46098:SF1">
    <property type="entry name" value="TRNA (CYTOSINE(38)-C(5))-METHYLTRANSFERASE"/>
    <property type="match status" value="1"/>
</dbReference>